<protein>
    <recommendedName>
        <fullName evidence="3">Carboxymuconolactone decarboxylase-like domain-containing protein</fullName>
    </recommendedName>
</protein>
<gene>
    <name evidence="1" type="ORF">GH723_07430</name>
</gene>
<dbReference type="EMBL" id="CP045851">
    <property type="protein sequence ID" value="QGG97017.1"/>
    <property type="molecule type" value="Genomic_DNA"/>
</dbReference>
<proteinExistence type="predicted"/>
<organism evidence="1 2">
    <name type="scientific">Actinomarinicola tropica</name>
    <dbReference type="NCBI Taxonomy" id="2789776"/>
    <lineage>
        <taxon>Bacteria</taxon>
        <taxon>Bacillati</taxon>
        <taxon>Actinomycetota</taxon>
        <taxon>Acidimicrobiia</taxon>
        <taxon>Acidimicrobiales</taxon>
        <taxon>Iamiaceae</taxon>
        <taxon>Actinomarinicola</taxon>
    </lineage>
</organism>
<accession>A0A5Q2RS70</accession>
<dbReference type="PANTHER" id="PTHR35446:SF2">
    <property type="entry name" value="CARBOXYMUCONOLACTONE DECARBOXYLASE-LIKE DOMAIN-CONTAINING PROTEIN"/>
    <property type="match status" value="1"/>
</dbReference>
<evidence type="ECO:0008006" key="3">
    <source>
        <dbReference type="Google" id="ProtNLM"/>
    </source>
</evidence>
<dbReference type="InterPro" id="IPR029032">
    <property type="entry name" value="AhpD-like"/>
</dbReference>
<name>A0A5Q2RS70_9ACTN</name>
<dbReference type="KEGG" id="atq:GH723_07430"/>
<dbReference type="Proteomes" id="UP000334019">
    <property type="component" value="Chromosome"/>
</dbReference>
<keyword evidence="2" id="KW-1185">Reference proteome</keyword>
<evidence type="ECO:0000313" key="1">
    <source>
        <dbReference type="EMBL" id="QGG97017.1"/>
    </source>
</evidence>
<reference evidence="1 2" key="1">
    <citation type="submission" date="2019-11" db="EMBL/GenBank/DDBJ databases">
        <authorList>
            <person name="He Y."/>
        </authorList>
    </citation>
    <scope>NUCLEOTIDE SEQUENCE [LARGE SCALE GENOMIC DNA]</scope>
    <source>
        <strain evidence="1 2">SCSIO 58843</strain>
    </source>
</reference>
<sequence>MFDGDVAGEGYVMELTRVWAHDPALQPRLGDLLGGATETAGLSLRQRAVLVTATASTIRDPYCGLAWGRRLADETSADVAAGLLRGDDAALDPADQALARWARRAAGRPHETTAADVDDLRQAGFDDAQILGITVYVAGRIAFSTVNAALGARPDPELLAAAPPQVRDAVAAYTAAP</sequence>
<dbReference type="Gene3D" id="1.20.1290.10">
    <property type="entry name" value="AhpD-like"/>
    <property type="match status" value="1"/>
</dbReference>
<dbReference type="PANTHER" id="PTHR35446">
    <property type="entry name" value="SI:CH211-175M2.5"/>
    <property type="match status" value="1"/>
</dbReference>
<evidence type="ECO:0000313" key="2">
    <source>
        <dbReference type="Proteomes" id="UP000334019"/>
    </source>
</evidence>
<dbReference type="SUPFAM" id="SSF69118">
    <property type="entry name" value="AhpD-like"/>
    <property type="match status" value="1"/>
</dbReference>
<dbReference type="AlphaFoldDB" id="A0A5Q2RS70"/>